<evidence type="ECO:0000256" key="1">
    <source>
        <dbReference type="SAM" id="MobiDB-lite"/>
    </source>
</evidence>
<feature type="compositionally biased region" description="Low complexity" evidence="1">
    <location>
        <begin position="27"/>
        <end position="39"/>
    </location>
</feature>
<feature type="compositionally biased region" description="Basic residues" evidence="1">
    <location>
        <begin position="40"/>
        <end position="61"/>
    </location>
</feature>
<protein>
    <submittedName>
        <fullName evidence="2">AAA_11 domain-containing protein</fullName>
    </submittedName>
</protein>
<keyword evidence="3" id="KW-1185">Reference proteome</keyword>
<dbReference type="Proteomes" id="UP001054837">
    <property type="component" value="Unassembled WGS sequence"/>
</dbReference>
<accession>A0AAV4TI50</accession>
<dbReference type="EMBL" id="BPLQ01009740">
    <property type="protein sequence ID" value="GIY46298.1"/>
    <property type="molecule type" value="Genomic_DNA"/>
</dbReference>
<feature type="compositionally biased region" description="Acidic residues" evidence="1">
    <location>
        <begin position="1"/>
        <end position="14"/>
    </location>
</feature>
<organism evidence="2 3">
    <name type="scientific">Caerostris darwini</name>
    <dbReference type="NCBI Taxonomy" id="1538125"/>
    <lineage>
        <taxon>Eukaryota</taxon>
        <taxon>Metazoa</taxon>
        <taxon>Ecdysozoa</taxon>
        <taxon>Arthropoda</taxon>
        <taxon>Chelicerata</taxon>
        <taxon>Arachnida</taxon>
        <taxon>Araneae</taxon>
        <taxon>Araneomorphae</taxon>
        <taxon>Entelegynae</taxon>
        <taxon>Araneoidea</taxon>
        <taxon>Araneidae</taxon>
        <taxon>Caerostris</taxon>
    </lineage>
</organism>
<evidence type="ECO:0000313" key="2">
    <source>
        <dbReference type="EMBL" id="GIY46298.1"/>
    </source>
</evidence>
<dbReference type="AlphaFoldDB" id="A0AAV4TI50"/>
<reference evidence="2 3" key="1">
    <citation type="submission" date="2021-06" db="EMBL/GenBank/DDBJ databases">
        <title>Caerostris darwini draft genome.</title>
        <authorList>
            <person name="Kono N."/>
            <person name="Arakawa K."/>
        </authorList>
    </citation>
    <scope>NUCLEOTIDE SEQUENCE [LARGE SCALE GENOMIC DNA]</scope>
</reference>
<name>A0AAV4TI50_9ARAC</name>
<feature type="compositionally biased region" description="Polar residues" evidence="1">
    <location>
        <begin position="15"/>
        <end position="26"/>
    </location>
</feature>
<evidence type="ECO:0000313" key="3">
    <source>
        <dbReference type="Proteomes" id="UP001054837"/>
    </source>
</evidence>
<proteinExistence type="predicted"/>
<gene>
    <name evidence="2" type="primary">AVEN_77924_1</name>
    <name evidence="2" type="ORF">CDAR_548351</name>
</gene>
<feature type="region of interest" description="Disordered" evidence="1">
    <location>
        <begin position="1"/>
        <end position="65"/>
    </location>
</feature>
<sequence length="266" mass="30315">MDDTVDKEDFDTSETNEPTEILENQISNNISDSRTSSSVVKKRKITRKRHVYSKPKKRNKKQNSMNLSENFNFDMHQKKKFKSNTISSDCSSDTVILNNSDEEIFASNMNIPNQTVNKNKKIQDRVEDPPIKKEENLLECNTDECCISLQATNESMNNSGQNATYSCEKVLVPEATTTNNLSEHFQNRIVDPQSTTSLLPSFDVSKIKKEVEVLDSADTYDTTMNLKDSISIKKEPSDFEENNNYALNGIVLNENDNEVNIKSYKN</sequence>
<feature type="non-terminal residue" evidence="2">
    <location>
        <position position="266"/>
    </location>
</feature>
<comment type="caution">
    <text evidence="2">The sequence shown here is derived from an EMBL/GenBank/DDBJ whole genome shotgun (WGS) entry which is preliminary data.</text>
</comment>